<comment type="similarity">
    <text evidence="5">Belongs to the glutamate--cysteine ligase type 2 family. YbdK subfamily.</text>
</comment>
<dbReference type="RefSeq" id="WP_087136887.1">
    <property type="nucleotide sequence ID" value="NZ_FUKR01000036.1"/>
</dbReference>
<proteinExistence type="inferred from homology"/>
<dbReference type="NCBIfam" id="NF010042">
    <property type="entry name" value="PRK13517.1-2"/>
    <property type="match status" value="1"/>
</dbReference>
<gene>
    <name evidence="6" type="ORF">FM119_06590</name>
</gene>
<dbReference type="AlphaFoldDB" id="A0A1R4JBP0"/>
<evidence type="ECO:0000256" key="2">
    <source>
        <dbReference type="ARBA" id="ARBA00022741"/>
    </source>
</evidence>
<organism evidence="6 7">
    <name type="scientific">Mycetocola reblochoni REB411</name>
    <dbReference type="NCBI Taxonomy" id="1255698"/>
    <lineage>
        <taxon>Bacteria</taxon>
        <taxon>Bacillati</taxon>
        <taxon>Actinomycetota</taxon>
        <taxon>Actinomycetes</taxon>
        <taxon>Micrococcales</taxon>
        <taxon>Microbacteriaceae</taxon>
        <taxon>Mycetocola</taxon>
    </lineage>
</organism>
<dbReference type="Proteomes" id="UP000196778">
    <property type="component" value="Unassembled WGS sequence"/>
</dbReference>
<dbReference type="NCBIfam" id="NF010044">
    <property type="entry name" value="PRK13517.1-4"/>
    <property type="match status" value="1"/>
</dbReference>
<evidence type="ECO:0000313" key="6">
    <source>
        <dbReference type="EMBL" id="SJN29442.1"/>
    </source>
</evidence>
<keyword evidence="2 5" id="KW-0547">Nucleotide-binding</keyword>
<reference evidence="7" key="1">
    <citation type="submission" date="2017-02" db="EMBL/GenBank/DDBJ databases">
        <authorList>
            <person name="Dridi B."/>
        </authorList>
    </citation>
    <scope>NUCLEOTIDE SEQUENCE [LARGE SCALE GENOMIC DNA]</scope>
    <source>
        <strain evidence="7">EB411</strain>
    </source>
</reference>
<dbReference type="SUPFAM" id="SSF55931">
    <property type="entry name" value="Glutamine synthetase/guanido kinase"/>
    <property type="match status" value="1"/>
</dbReference>
<dbReference type="GO" id="GO:0005524">
    <property type="term" value="F:ATP binding"/>
    <property type="evidence" value="ECO:0007669"/>
    <property type="project" value="UniProtKB-KW"/>
</dbReference>
<dbReference type="GO" id="GO:0004357">
    <property type="term" value="F:glutamate-cysteine ligase activity"/>
    <property type="evidence" value="ECO:0007669"/>
    <property type="project" value="UniProtKB-EC"/>
</dbReference>
<evidence type="ECO:0000256" key="3">
    <source>
        <dbReference type="ARBA" id="ARBA00022840"/>
    </source>
</evidence>
<dbReference type="PANTHER" id="PTHR36510">
    <property type="entry name" value="GLUTAMATE--CYSTEINE LIGASE 2-RELATED"/>
    <property type="match status" value="1"/>
</dbReference>
<evidence type="ECO:0000313" key="7">
    <source>
        <dbReference type="Proteomes" id="UP000196778"/>
    </source>
</evidence>
<dbReference type="Pfam" id="PF04107">
    <property type="entry name" value="GCS2"/>
    <property type="match status" value="1"/>
</dbReference>
<dbReference type="InterPro" id="IPR014746">
    <property type="entry name" value="Gln_synth/guanido_kin_cat_dom"/>
</dbReference>
<dbReference type="EC" id="6.3.2.2" evidence="5"/>
<dbReference type="Gene3D" id="3.30.590.20">
    <property type="match status" value="1"/>
</dbReference>
<comment type="catalytic activity">
    <reaction evidence="4 5">
        <text>L-cysteine + L-glutamate + ATP = gamma-L-glutamyl-L-cysteine + ADP + phosphate + H(+)</text>
        <dbReference type="Rhea" id="RHEA:13285"/>
        <dbReference type="ChEBI" id="CHEBI:15378"/>
        <dbReference type="ChEBI" id="CHEBI:29985"/>
        <dbReference type="ChEBI" id="CHEBI:30616"/>
        <dbReference type="ChEBI" id="CHEBI:35235"/>
        <dbReference type="ChEBI" id="CHEBI:43474"/>
        <dbReference type="ChEBI" id="CHEBI:58173"/>
        <dbReference type="ChEBI" id="CHEBI:456216"/>
        <dbReference type="EC" id="6.3.2.2"/>
    </reaction>
</comment>
<evidence type="ECO:0000256" key="1">
    <source>
        <dbReference type="ARBA" id="ARBA00022598"/>
    </source>
</evidence>
<dbReference type="InterPro" id="IPR050141">
    <property type="entry name" value="GCL_type2/YbdK_subfam"/>
</dbReference>
<evidence type="ECO:0000256" key="4">
    <source>
        <dbReference type="ARBA" id="ARBA00048819"/>
    </source>
</evidence>
<name>A0A1R4JBP0_9MICO</name>
<evidence type="ECO:0000256" key="5">
    <source>
        <dbReference type="HAMAP-Rule" id="MF_01609"/>
    </source>
</evidence>
<dbReference type="OrthoDB" id="9769628at2"/>
<keyword evidence="3 5" id="KW-0067">ATP-binding</keyword>
<dbReference type="InterPro" id="IPR006336">
    <property type="entry name" value="GCS2"/>
</dbReference>
<dbReference type="EMBL" id="FUKR01000036">
    <property type="protein sequence ID" value="SJN29442.1"/>
    <property type="molecule type" value="Genomic_DNA"/>
</dbReference>
<sequence>MDIDFAPSARGTIGLEWELALVDPDDGGLVQRADEVLDALRLPDGSPHPHITGELLQNTVELVSGVHTTAGGAIDDLRHQLDEVRAVAAPRGIDLISSGSHPFGQWFEQPISDKQRYHKLIDRTQWWGRNMMIWGVHVHVGVDSVDRVLPLLDGLLTLSPHLQALTASSPFWAGVDTGYASNRALMFQQLPTAGLPQQFRAWSEFERYVTDMTRTGVIDDCTEVRWDLRPAPRWGTLEMRSCDATSTVDEFAAVAALIHCLVEHLNRELDAGRPLVTLPRWFVSENKWRAARYGLDAELIVSADGDERLVTDDLELWLDRLAGIAGDLGCARELAFVADIARRGGSYQRQRANATASAGDLSAVVAALARELREGLGTR</sequence>
<accession>A0A1R4JBP0</accession>
<protein>
    <recommendedName>
        <fullName evidence="5">Putative glutamate--cysteine ligase 2</fullName>
        <ecNumber evidence="5">6.3.2.2</ecNumber>
    </recommendedName>
    <alternativeName>
        <fullName evidence="5">Gamma-glutamylcysteine synthetase 2</fullName>
        <shortName evidence="5">GCS 2</shortName>
        <shortName evidence="5">Gamma-GCS 2</shortName>
    </alternativeName>
</protein>
<dbReference type="InterPro" id="IPR011793">
    <property type="entry name" value="YbdK"/>
</dbReference>
<dbReference type="GO" id="GO:0042398">
    <property type="term" value="P:modified amino acid biosynthetic process"/>
    <property type="evidence" value="ECO:0007669"/>
    <property type="project" value="InterPro"/>
</dbReference>
<dbReference type="HAMAP" id="MF_01609">
    <property type="entry name" value="Glu_cys_ligase_2"/>
    <property type="match status" value="1"/>
</dbReference>
<dbReference type="NCBIfam" id="NF010043">
    <property type="entry name" value="PRK13517.1-3"/>
    <property type="match status" value="1"/>
</dbReference>
<dbReference type="NCBIfam" id="TIGR02050">
    <property type="entry name" value="gshA_cyan_rel"/>
    <property type="match status" value="1"/>
</dbReference>
<keyword evidence="7" id="KW-1185">Reference proteome</keyword>
<keyword evidence="1 5" id="KW-0436">Ligase</keyword>
<dbReference type="PANTHER" id="PTHR36510:SF1">
    <property type="entry name" value="GLUTAMATE--CYSTEINE LIGASE 2-RELATED"/>
    <property type="match status" value="1"/>
</dbReference>
<comment type="function">
    <text evidence="5">ATP-dependent carboxylate-amine ligase which exhibits weak glutamate--cysteine ligase activity.</text>
</comment>